<reference evidence="1 2" key="1">
    <citation type="submission" date="2011-08" db="EMBL/GenBank/DDBJ databases">
        <authorList>
            <person name="Liu Z.J."/>
            <person name="Shi F.L."/>
            <person name="Lu J.Q."/>
            <person name="Li M."/>
            <person name="Wang Z.L."/>
        </authorList>
    </citation>
    <scope>NUCLEOTIDE SEQUENCE [LARGE SCALE GENOMIC DNA]</scope>
    <source>
        <strain evidence="1 2">USNM 41457</strain>
    </source>
</reference>
<gene>
    <name evidence="1" type="ORF">EDEG_04084</name>
</gene>
<sequence>MFINMCSLIVKLGGYRFFDLKNLICFALLSQHALSILMHNIKRYTLKEISILNIFQQWIFTSAIKMHVFTKLKNSSSWESIPFFKKIHILEYNRLILFFLNILHSQTFITNLY</sequence>
<evidence type="ECO:0000313" key="1">
    <source>
        <dbReference type="EMBL" id="EJW05278.1"/>
    </source>
</evidence>
<keyword evidence="2" id="KW-1185">Reference proteome</keyword>
<dbReference type="Proteomes" id="UP000003163">
    <property type="component" value="Unassembled WGS sequence"/>
</dbReference>
<protein>
    <submittedName>
        <fullName evidence="1">Uncharacterized protein</fullName>
    </submittedName>
</protein>
<dbReference type="EMBL" id="AFBI03000279">
    <property type="protein sequence ID" value="EJW05278.1"/>
    <property type="molecule type" value="Genomic_DNA"/>
</dbReference>
<proteinExistence type="predicted"/>
<reference evidence="2" key="2">
    <citation type="submission" date="2015-07" db="EMBL/GenBank/DDBJ databases">
        <title>Contrasting host-pathogen interactions and genome evolution in two generalist and specialist microsporidian pathogens of mosquitoes.</title>
        <authorList>
            <consortium name="The Broad Institute Genomics Platform"/>
            <consortium name="The Broad Institute Genome Sequencing Center for Infectious Disease"/>
            <person name="Cuomo C.A."/>
            <person name="Sanscrainte N.D."/>
            <person name="Goldberg J.M."/>
            <person name="Heiman D."/>
            <person name="Young S."/>
            <person name="Zeng Q."/>
            <person name="Becnel J.J."/>
            <person name="Birren B.W."/>
        </authorList>
    </citation>
    <scope>NUCLEOTIDE SEQUENCE [LARGE SCALE GENOMIC DNA]</scope>
    <source>
        <strain evidence="2">USNM 41457</strain>
    </source>
</reference>
<dbReference type="HOGENOM" id="CLU_2133466_0_0_1"/>
<dbReference type="InParanoid" id="J9A046"/>
<name>J9A046_EDHAE</name>
<accession>J9A046</accession>
<dbReference type="AlphaFoldDB" id="J9A046"/>
<dbReference type="VEuPathDB" id="MicrosporidiaDB:EDEG_04084"/>
<evidence type="ECO:0000313" key="2">
    <source>
        <dbReference type="Proteomes" id="UP000003163"/>
    </source>
</evidence>
<comment type="caution">
    <text evidence="1">The sequence shown here is derived from an EMBL/GenBank/DDBJ whole genome shotgun (WGS) entry which is preliminary data.</text>
</comment>
<organism evidence="1 2">
    <name type="scientific">Edhazardia aedis (strain USNM 41457)</name>
    <name type="common">Microsporidian parasite</name>
    <dbReference type="NCBI Taxonomy" id="1003232"/>
    <lineage>
        <taxon>Eukaryota</taxon>
        <taxon>Fungi</taxon>
        <taxon>Fungi incertae sedis</taxon>
        <taxon>Microsporidia</taxon>
        <taxon>Edhazardia</taxon>
    </lineage>
</organism>